<keyword evidence="2" id="KW-1277">Toxin-antitoxin system</keyword>
<evidence type="ECO:0000313" key="8">
    <source>
        <dbReference type="EMBL" id="MBT1072032.1"/>
    </source>
</evidence>
<organism evidence="8 9">
    <name type="scientific">Pelotalea chapellei</name>
    <dbReference type="NCBI Taxonomy" id="44671"/>
    <lineage>
        <taxon>Bacteria</taxon>
        <taxon>Pseudomonadati</taxon>
        <taxon>Thermodesulfobacteriota</taxon>
        <taxon>Desulfuromonadia</taxon>
        <taxon>Geobacterales</taxon>
        <taxon>Geobacteraceae</taxon>
        <taxon>Pelotalea</taxon>
    </lineage>
</organism>
<comment type="similarity">
    <text evidence="1">Belongs to the HicA mRNA interferase family.</text>
</comment>
<proteinExistence type="inferred from homology"/>
<dbReference type="InterPro" id="IPR012933">
    <property type="entry name" value="HicA_mRNA_interferase"/>
</dbReference>
<dbReference type="Gene3D" id="3.30.920.30">
    <property type="entry name" value="Hypothetical protein"/>
    <property type="match status" value="1"/>
</dbReference>
<keyword evidence="6" id="KW-0694">RNA-binding</keyword>
<evidence type="ECO:0000256" key="1">
    <source>
        <dbReference type="ARBA" id="ARBA00006620"/>
    </source>
</evidence>
<evidence type="ECO:0000256" key="5">
    <source>
        <dbReference type="ARBA" id="ARBA00022801"/>
    </source>
</evidence>
<keyword evidence="4" id="KW-0255">Endonuclease</keyword>
<evidence type="ECO:0000256" key="2">
    <source>
        <dbReference type="ARBA" id="ARBA00022649"/>
    </source>
</evidence>
<dbReference type="Pfam" id="PF07927">
    <property type="entry name" value="HicA_toxin"/>
    <property type="match status" value="1"/>
</dbReference>
<dbReference type="SUPFAM" id="SSF54786">
    <property type="entry name" value="YcfA/nrd intein domain"/>
    <property type="match status" value="1"/>
</dbReference>
<evidence type="ECO:0000256" key="4">
    <source>
        <dbReference type="ARBA" id="ARBA00022759"/>
    </source>
</evidence>
<protein>
    <submittedName>
        <fullName evidence="8">Type II toxin-antitoxin system HicA family toxin</fullName>
    </submittedName>
</protein>
<evidence type="ECO:0000256" key="7">
    <source>
        <dbReference type="ARBA" id="ARBA00023016"/>
    </source>
</evidence>
<dbReference type="Proteomes" id="UP000784128">
    <property type="component" value="Unassembled WGS sequence"/>
</dbReference>
<keyword evidence="3" id="KW-0540">Nuclease</keyword>
<comment type="caution">
    <text evidence="8">The sequence shown here is derived from an EMBL/GenBank/DDBJ whole genome shotgun (WGS) entry which is preliminary data.</text>
</comment>
<sequence>MSMNGKEIIKKLKALGWEIKSINGSHHQMIKDGVKVTVPVHGTQDIKIKTLLSIEKQSGVKLK</sequence>
<dbReference type="InterPro" id="IPR038570">
    <property type="entry name" value="HicA_sf"/>
</dbReference>
<reference evidence="8 9" key="1">
    <citation type="submission" date="2021-05" db="EMBL/GenBank/DDBJ databases">
        <title>The draft genome of Geobacter chapellei DSM 13688.</title>
        <authorList>
            <person name="Xu Z."/>
            <person name="Masuda Y."/>
            <person name="Itoh H."/>
            <person name="Senoo K."/>
        </authorList>
    </citation>
    <scope>NUCLEOTIDE SEQUENCE [LARGE SCALE GENOMIC DNA]</scope>
    <source>
        <strain evidence="8 9">DSM 13688</strain>
    </source>
</reference>
<evidence type="ECO:0000313" key="9">
    <source>
        <dbReference type="Proteomes" id="UP000784128"/>
    </source>
</evidence>
<keyword evidence="5" id="KW-0378">Hydrolase</keyword>
<keyword evidence="9" id="KW-1185">Reference proteome</keyword>
<dbReference type="EMBL" id="JAHDYS010000008">
    <property type="protein sequence ID" value="MBT1072032.1"/>
    <property type="molecule type" value="Genomic_DNA"/>
</dbReference>
<evidence type="ECO:0000256" key="6">
    <source>
        <dbReference type="ARBA" id="ARBA00022884"/>
    </source>
</evidence>
<accession>A0ABS5U8M0</accession>
<evidence type="ECO:0000256" key="3">
    <source>
        <dbReference type="ARBA" id="ARBA00022722"/>
    </source>
</evidence>
<name>A0ABS5U8M0_9BACT</name>
<keyword evidence="7" id="KW-0346">Stress response</keyword>
<gene>
    <name evidence="8" type="ORF">KJB30_09570</name>
</gene>